<evidence type="ECO:0000256" key="3">
    <source>
        <dbReference type="ARBA" id="ARBA00022448"/>
    </source>
</evidence>
<dbReference type="Pfam" id="PF05739">
    <property type="entry name" value="SNARE"/>
    <property type="match status" value="1"/>
</dbReference>
<dbReference type="InterPro" id="IPR000727">
    <property type="entry name" value="T_SNARE_dom"/>
</dbReference>
<dbReference type="PANTHER" id="PTHR19957">
    <property type="entry name" value="SYNTAXIN"/>
    <property type="match status" value="1"/>
</dbReference>
<dbReference type="CDD" id="cd15845">
    <property type="entry name" value="SNARE_syntaxin16"/>
    <property type="match status" value="1"/>
</dbReference>
<dbReference type="EMBL" id="HBFM01022186">
    <property type="protein sequence ID" value="CAD8779666.1"/>
    <property type="molecule type" value="Transcribed_RNA"/>
</dbReference>
<reference evidence="12" key="1">
    <citation type="submission" date="2021-01" db="EMBL/GenBank/DDBJ databases">
        <authorList>
            <person name="Corre E."/>
            <person name="Pelletier E."/>
            <person name="Niang G."/>
            <person name="Scheremetjew M."/>
            <person name="Finn R."/>
            <person name="Kale V."/>
            <person name="Holt S."/>
            <person name="Cochrane G."/>
            <person name="Meng A."/>
            <person name="Brown T."/>
            <person name="Cohen L."/>
        </authorList>
    </citation>
    <scope>NUCLEOTIDE SEQUENCE</scope>
    <source>
        <strain evidence="12">SAG 63-3</strain>
    </source>
</reference>
<feature type="domain" description="T-SNARE coiled-coil homology" evidence="11">
    <location>
        <begin position="206"/>
        <end position="268"/>
    </location>
</feature>
<dbReference type="InterPro" id="IPR045242">
    <property type="entry name" value="Syntaxin"/>
</dbReference>
<dbReference type="GO" id="GO:0000139">
    <property type="term" value="C:Golgi membrane"/>
    <property type="evidence" value="ECO:0007669"/>
    <property type="project" value="UniProtKB-SubCell"/>
</dbReference>
<name>A0A7S0V3Z0_9CHLO</name>
<dbReference type="GO" id="GO:0006906">
    <property type="term" value="P:vesicle fusion"/>
    <property type="evidence" value="ECO:0007669"/>
    <property type="project" value="TreeGrafter"/>
</dbReference>
<evidence type="ECO:0000256" key="2">
    <source>
        <dbReference type="ARBA" id="ARBA00009063"/>
    </source>
</evidence>
<evidence type="ECO:0000256" key="8">
    <source>
        <dbReference type="ARBA" id="ARBA00023054"/>
    </source>
</evidence>
<evidence type="ECO:0000256" key="1">
    <source>
        <dbReference type="ARBA" id="ARBA00004409"/>
    </source>
</evidence>
<dbReference type="GO" id="GO:0048278">
    <property type="term" value="P:vesicle docking"/>
    <property type="evidence" value="ECO:0007669"/>
    <property type="project" value="TreeGrafter"/>
</dbReference>
<keyword evidence="4 10" id="KW-0812">Transmembrane</keyword>
<evidence type="ECO:0000256" key="10">
    <source>
        <dbReference type="SAM" id="Phobius"/>
    </source>
</evidence>
<evidence type="ECO:0000256" key="5">
    <source>
        <dbReference type="ARBA" id="ARBA00022927"/>
    </source>
</evidence>
<keyword evidence="3" id="KW-0813">Transport</keyword>
<dbReference type="GO" id="GO:0006886">
    <property type="term" value="P:intracellular protein transport"/>
    <property type="evidence" value="ECO:0007669"/>
    <property type="project" value="InterPro"/>
</dbReference>
<evidence type="ECO:0000256" key="4">
    <source>
        <dbReference type="ARBA" id="ARBA00022692"/>
    </source>
</evidence>
<protein>
    <recommendedName>
        <fullName evidence="11">t-SNARE coiled-coil homology domain-containing protein</fullName>
    </recommendedName>
</protein>
<gene>
    <name evidence="12" type="ORF">PPAR00522_LOCUS14422</name>
</gene>
<dbReference type="InterPro" id="IPR010989">
    <property type="entry name" value="SNARE"/>
</dbReference>
<organism evidence="12">
    <name type="scientific">Polytomella parva</name>
    <dbReference type="NCBI Taxonomy" id="51329"/>
    <lineage>
        <taxon>Eukaryota</taxon>
        <taxon>Viridiplantae</taxon>
        <taxon>Chlorophyta</taxon>
        <taxon>core chlorophytes</taxon>
        <taxon>Chlorophyceae</taxon>
        <taxon>CS clade</taxon>
        <taxon>Chlamydomonadales</taxon>
        <taxon>Chlamydomonadaceae</taxon>
        <taxon>Polytomella</taxon>
    </lineage>
</organism>
<comment type="similarity">
    <text evidence="2">Belongs to the syntaxin family.</text>
</comment>
<dbReference type="InterPro" id="IPR006012">
    <property type="entry name" value="Syntaxin/epimorphin_CS"/>
</dbReference>
<proteinExistence type="inferred from homology"/>
<keyword evidence="8" id="KW-0175">Coiled coil</keyword>
<evidence type="ECO:0000256" key="7">
    <source>
        <dbReference type="ARBA" id="ARBA00023034"/>
    </source>
</evidence>
<keyword evidence="5" id="KW-0653">Protein transport</keyword>
<comment type="subcellular location">
    <subcellularLocation>
        <location evidence="1">Golgi apparatus membrane</location>
        <topology evidence="1">Single-pass type IV membrane protein</topology>
    </subcellularLocation>
</comment>
<feature type="transmembrane region" description="Helical" evidence="10">
    <location>
        <begin position="277"/>
        <end position="297"/>
    </location>
</feature>
<dbReference type="GO" id="GO:0005484">
    <property type="term" value="F:SNAP receptor activity"/>
    <property type="evidence" value="ECO:0007669"/>
    <property type="project" value="InterPro"/>
</dbReference>
<dbReference type="Gene3D" id="1.20.58.70">
    <property type="match status" value="1"/>
</dbReference>
<evidence type="ECO:0000313" key="12">
    <source>
        <dbReference type="EMBL" id="CAD8779666.1"/>
    </source>
</evidence>
<dbReference type="PROSITE" id="PS50192">
    <property type="entry name" value="T_SNARE"/>
    <property type="match status" value="1"/>
</dbReference>
<accession>A0A7S0V3Z0</accession>
<dbReference type="GO" id="GO:0031201">
    <property type="term" value="C:SNARE complex"/>
    <property type="evidence" value="ECO:0007669"/>
    <property type="project" value="TreeGrafter"/>
</dbReference>
<dbReference type="AlphaFoldDB" id="A0A7S0V3Z0"/>
<evidence type="ECO:0000256" key="9">
    <source>
        <dbReference type="ARBA" id="ARBA00023136"/>
    </source>
</evidence>
<evidence type="ECO:0000259" key="11">
    <source>
        <dbReference type="PROSITE" id="PS50192"/>
    </source>
</evidence>
<dbReference type="PANTHER" id="PTHR19957:SF83">
    <property type="entry name" value="SYNTAXIN-16"/>
    <property type="match status" value="1"/>
</dbReference>
<dbReference type="GO" id="GO:0000149">
    <property type="term" value="F:SNARE binding"/>
    <property type="evidence" value="ECO:0007669"/>
    <property type="project" value="TreeGrafter"/>
</dbReference>
<dbReference type="SMART" id="SM00397">
    <property type="entry name" value="t_SNARE"/>
    <property type="match status" value="1"/>
</dbReference>
<keyword evidence="6 10" id="KW-1133">Transmembrane helix</keyword>
<evidence type="ECO:0000256" key="6">
    <source>
        <dbReference type="ARBA" id="ARBA00022989"/>
    </source>
</evidence>
<sequence length="300" mass="33698">MSGRAPAPNVMIRDRTADFRKIREEERRAISFTHIKADDSTIPLISDTLVSHMGSGANNPAWVSKAEKIRIDLKFLKEALGTLEGWQSKALLVTFDSNNDAKNQTEQVTIKVKKMVKDLEVEITNFEKLATSKDDVQVIMEVKKQLAQALYTLSIQFRKNQMSFLNKVEQQKGLEQGSSLGMLEEIEEGMDSGFTQDQIAMVDNTSALIAERDAEIQKIVQSIGELAQIMKDLHTLVVEQGTILDRIDRNIQDASIKVDEGVKVLKQTEKTQKAGRMMLCIIGLIVLIVIMLIFVIIRHS</sequence>
<dbReference type="SUPFAM" id="SSF47661">
    <property type="entry name" value="t-snare proteins"/>
    <property type="match status" value="1"/>
</dbReference>
<dbReference type="PROSITE" id="PS00914">
    <property type="entry name" value="SYNTAXIN"/>
    <property type="match status" value="1"/>
</dbReference>
<keyword evidence="9 10" id="KW-0472">Membrane</keyword>
<keyword evidence="7" id="KW-0333">Golgi apparatus</keyword>